<sequence>MSDRIIDLKKQLRELKAGEKMAAFAGFSLDLGGAIGTKDGVLKIADFIRPDGSGYLTVTFQLDLGPDLAEHRAVAQAFQKLAAFASRADHVLGRARFGKGFDYMLCMDQGVSEGEVWYTAEADIYYTALRGRVRELVTEAVLPGLAAIVPVTFEAANWWNDEQV</sequence>
<reference evidence="1 2" key="1">
    <citation type="submission" date="2020-02" db="EMBL/GenBank/DDBJ databases">
        <title>Comparative genomics of sulfur disproportionating microorganisms.</title>
        <authorList>
            <person name="Ward L.M."/>
            <person name="Bertran E."/>
            <person name="Johnston D.T."/>
        </authorList>
    </citation>
    <scope>NUCLEOTIDE SEQUENCE [LARGE SCALE GENOMIC DNA]</scope>
    <source>
        <strain evidence="1 2">DSM 3696</strain>
    </source>
</reference>
<gene>
    <name evidence="1" type="ORF">G3N56_11495</name>
</gene>
<keyword evidence="2" id="KW-1185">Reference proteome</keyword>
<dbReference type="Proteomes" id="UP000469724">
    <property type="component" value="Unassembled WGS sequence"/>
</dbReference>
<comment type="caution">
    <text evidence="1">The sequence shown here is derived from an EMBL/GenBank/DDBJ whole genome shotgun (WGS) entry which is preliminary data.</text>
</comment>
<evidence type="ECO:0000313" key="1">
    <source>
        <dbReference type="EMBL" id="NDY57365.1"/>
    </source>
</evidence>
<evidence type="ECO:0000313" key="2">
    <source>
        <dbReference type="Proteomes" id="UP000469724"/>
    </source>
</evidence>
<accession>A0A7K3NNK4</accession>
<proteinExistence type="predicted"/>
<dbReference type="RefSeq" id="WP_163302408.1">
    <property type="nucleotide sequence ID" value="NZ_JAAGRQ010000045.1"/>
</dbReference>
<dbReference type="AlphaFoldDB" id="A0A7K3NNK4"/>
<dbReference type="EMBL" id="JAAGRQ010000045">
    <property type="protein sequence ID" value="NDY57365.1"/>
    <property type="molecule type" value="Genomic_DNA"/>
</dbReference>
<organism evidence="1 2">
    <name type="scientific">Desulfolutivibrio sulfodismutans</name>
    <dbReference type="NCBI Taxonomy" id="63561"/>
    <lineage>
        <taxon>Bacteria</taxon>
        <taxon>Pseudomonadati</taxon>
        <taxon>Thermodesulfobacteriota</taxon>
        <taxon>Desulfovibrionia</taxon>
        <taxon>Desulfovibrionales</taxon>
        <taxon>Desulfovibrionaceae</taxon>
        <taxon>Desulfolutivibrio</taxon>
    </lineage>
</organism>
<name>A0A7K3NNK4_9BACT</name>
<protein>
    <submittedName>
        <fullName evidence="1">Uncharacterized protein</fullName>
    </submittedName>
</protein>